<dbReference type="EMBL" id="GG657478">
    <property type="protein sequence ID" value="OAT13740.1"/>
    <property type="molecule type" value="Genomic_DNA"/>
</dbReference>
<dbReference type="OrthoDB" id="4188806at2759"/>
<feature type="region of interest" description="Disordered" evidence="2">
    <location>
        <begin position="28"/>
        <end position="58"/>
    </location>
</feature>
<proteinExistence type="predicted"/>
<dbReference type="KEGG" id="bgh:BDBG_08879"/>
<evidence type="ECO:0000313" key="5">
    <source>
        <dbReference type="Proteomes" id="UP000002038"/>
    </source>
</evidence>
<dbReference type="InterPro" id="IPR023780">
    <property type="entry name" value="Chromo_domain"/>
</dbReference>
<dbReference type="Proteomes" id="UP000002038">
    <property type="component" value="Unassembled WGS sequence"/>
</dbReference>
<evidence type="ECO:0000313" key="4">
    <source>
        <dbReference type="EMBL" id="OAT13740.1"/>
    </source>
</evidence>
<accession>A0A179V0Y5</accession>
<sequence>MLDTLIIIDDDDQGLSYNDRVSISLAAPSTCSRESSVGSDEEPNSEGQIPPPPVLIEDGGVTTEEWLVDKILESMVEDDDRGMRWYLVKWRGYNSSWQPEHDLIPGCEELVHEFHTKSGKVESHRSIKRCGRPPLRNCSKKARFIF</sequence>
<dbReference type="InterPro" id="IPR000953">
    <property type="entry name" value="Chromo/chromo_shadow_dom"/>
</dbReference>
<dbReference type="SMART" id="SM00298">
    <property type="entry name" value="CHROMO"/>
    <property type="match status" value="1"/>
</dbReference>
<evidence type="ECO:0000259" key="3">
    <source>
        <dbReference type="PROSITE" id="PS50013"/>
    </source>
</evidence>
<gene>
    <name evidence="4" type="ORF">BDBG_08879</name>
</gene>
<dbReference type="PROSITE" id="PS50013">
    <property type="entry name" value="CHROMO_2"/>
    <property type="match status" value="1"/>
</dbReference>
<dbReference type="InterPro" id="IPR016197">
    <property type="entry name" value="Chromo-like_dom_sf"/>
</dbReference>
<dbReference type="VEuPathDB" id="FungiDB:BDBG_08879"/>
<comment type="subunit">
    <text evidence="1">Component of the NuA4 histone acetyltransferase complex.</text>
</comment>
<dbReference type="Pfam" id="PF00385">
    <property type="entry name" value="Chromo"/>
    <property type="match status" value="1"/>
</dbReference>
<dbReference type="Gene3D" id="2.40.50.40">
    <property type="match status" value="1"/>
</dbReference>
<reference evidence="5" key="1">
    <citation type="journal article" date="2015" name="PLoS Genet.">
        <title>The dynamic genome and transcriptome of the human fungal pathogen Blastomyces and close relative Emmonsia.</title>
        <authorList>
            <person name="Munoz J.F."/>
            <person name="Gauthier G.M."/>
            <person name="Desjardins C.A."/>
            <person name="Gallo J.E."/>
            <person name="Holder J."/>
            <person name="Sullivan T.D."/>
            <person name="Marty A.J."/>
            <person name="Carmen J.C."/>
            <person name="Chen Z."/>
            <person name="Ding L."/>
            <person name="Gujja S."/>
            <person name="Magrini V."/>
            <person name="Misas E."/>
            <person name="Mitreva M."/>
            <person name="Priest M."/>
            <person name="Saif S."/>
            <person name="Whiston E.A."/>
            <person name="Young S."/>
            <person name="Zeng Q."/>
            <person name="Goldman W.E."/>
            <person name="Mardis E.R."/>
            <person name="Taylor J.W."/>
            <person name="McEwen J.G."/>
            <person name="Clay O.K."/>
            <person name="Klein B.S."/>
            <person name="Cuomo C.A."/>
        </authorList>
    </citation>
    <scope>NUCLEOTIDE SEQUENCE [LARGE SCALE GENOMIC DNA]</scope>
    <source>
        <strain evidence="5">SLH14081</strain>
    </source>
</reference>
<dbReference type="SUPFAM" id="SSF54160">
    <property type="entry name" value="Chromo domain-like"/>
    <property type="match status" value="1"/>
</dbReference>
<dbReference type="GeneID" id="42528271"/>
<name>A0A179V0Y5_BLAGS</name>
<organism evidence="4 5">
    <name type="scientific">Blastomyces gilchristii (strain SLH14081)</name>
    <name type="common">Blastomyces dermatitidis</name>
    <dbReference type="NCBI Taxonomy" id="559298"/>
    <lineage>
        <taxon>Eukaryota</taxon>
        <taxon>Fungi</taxon>
        <taxon>Dikarya</taxon>
        <taxon>Ascomycota</taxon>
        <taxon>Pezizomycotina</taxon>
        <taxon>Eurotiomycetes</taxon>
        <taxon>Eurotiomycetidae</taxon>
        <taxon>Onygenales</taxon>
        <taxon>Ajellomycetaceae</taxon>
        <taxon>Blastomyces</taxon>
    </lineage>
</organism>
<dbReference type="AlphaFoldDB" id="A0A179V0Y5"/>
<dbReference type="CDD" id="cd00024">
    <property type="entry name" value="CD_CSD"/>
    <property type="match status" value="1"/>
</dbReference>
<dbReference type="RefSeq" id="XP_031581090.1">
    <property type="nucleotide sequence ID" value="XM_031723768.1"/>
</dbReference>
<feature type="compositionally biased region" description="Polar residues" evidence="2">
    <location>
        <begin position="28"/>
        <end position="38"/>
    </location>
</feature>
<feature type="domain" description="Chromo" evidence="3">
    <location>
        <begin position="66"/>
        <end position="126"/>
    </location>
</feature>
<evidence type="ECO:0000256" key="1">
    <source>
        <dbReference type="ARBA" id="ARBA00011353"/>
    </source>
</evidence>
<protein>
    <recommendedName>
        <fullName evidence="3">Chromo domain-containing protein</fullName>
    </recommendedName>
</protein>
<dbReference type="GO" id="GO:0006338">
    <property type="term" value="P:chromatin remodeling"/>
    <property type="evidence" value="ECO:0007669"/>
    <property type="project" value="UniProtKB-ARBA"/>
</dbReference>
<evidence type="ECO:0000256" key="2">
    <source>
        <dbReference type="SAM" id="MobiDB-lite"/>
    </source>
</evidence>
<keyword evidence="5" id="KW-1185">Reference proteome</keyword>